<dbReference type="Proteomes" id="UP001601992">
    <property type="component" value="Unassembled WGS sequence"/>
</dbReference>
<feature type="domain" description="AB hydrolase-1" evidence="1">
    <location>
        <begin position="62"/>
        <end position="286"/>
    </location>
</feature>
<name>A0ABW6SBP8_9NOCA</name>
<evidence type="ECO:0000259" key="1">
    <source>
        <dbReference type="Pfam" id="PF12697"/>
    </source>
</evidence>
<dbReference type="SUPFAM" id="SSF53474">
    <property type="entry name" value="alpha/beta-Hydrolases"/>
    <property type="match status" value="1"/>
</dbReference>
<dbReference type="Gene3D" id="3.40.50.1820">
    <property type="entry name" value="alpha/beta hydrolase"/>
    <property type="match status" value="1"/>
</dbReference>
<comment type="caution">
    <text evidence="2">The sequence shown here is derived from an EMBL/GenBank/DDBJ whole genome shotgun (WGS) entry which is preliminary data.</text>
</comment>
<reference evidence="2 3" key="1">
    <citation type="submission" date="2024-10" db="EMBL/GenBank/DDBJ databases">
        <title>The Natural Products Discovery Center: Release of the First 8490 Sequenced Strains for Exploring Actinobacteria Biosynthetic Diversity.</title>
        <authorList>
            <person name="Kalkreuter E."/>
            <person name="Kautsar S.A."/>
            <person name="Yang D."/>
            <person name="Bader C.D."/>
            <person name="Teijaro C.N."/>
            <person name="Fluegel L."/>
            <person name="Davis C.M."/>
            <person name="Simpson J.R."/>
            <person name="Lauterbach L."/>
            <person name="Steele A.D."/>
            <person name="Gui C."/>
            <person name="Meng S."/>
            <person name="Li G."/>
            <person name="Viehrig K."/>
            <person name="Ye F."/>
            <person name="Su P."/>
            <person name="Kiefer A.F."/>
            <person name="Nichols A."/>
            <person name="Cepeda A.J."/>
            <person name="Yan W."/>
            <person name="Fan B."/>
            <person name="Jiang Y."/>
            <person name="Adhikari A."/>
            <person name="Zheng C.-J."/>
            <person name="Schuster L."/>
            <person name="Cowan T.M."/>
            <person name="Smanski M.J."/>
            <person name="Chevrette M.G."/>
            <person name="De Carvalho L.P.S."/>
            <person name="Shen B."/>
        </authorList>
    </citation>
    <scope>NUCLEOTIDE SEQUENCE [LARGE SCALE GENOMIC DNA]</scope>
    <source>
        <strain evidence="2 3">NPDC002593</strain>
    </source>
</reference>
<dbReference type="InterPro" id="IPR029058">
    <property type="entry name" value="AB_hydrolase_fold"/>
</dbReference>
<gene>
    <name evidence="2" type="ORF">ACFYXQ_38835</name>
</gene>
<dbReference type="PANTHER" id="PTHR43798:SF33">
    <property type="entry name" value="HYDROLASE, PUTATIVE (AFU_ORTHOLOGUE AFUA_2G14860)-RELATED"/>
    <property type="match status" value="1"/>
</dbReference>
<keyword evidence="2" id="KW-0378">Hydrolase</keyword>
<keyword evidence="3" id="KW-1185">Reference proteome</keyword>
<organism evidence="2 3">
    <name type="scientific">Nocardia jiangxiensis</name>
    <dbReference type="NCBI Taxonomy" id="282685"/>
    <lineage>
        <taxon>Bacteria</taxon>
        <taxon>Bacillati</taxon>
        <taxon>Actinomycetota</taxon>
        <taxon>Actinomycetes</taxon>
        <taxon>Mycobacteriales</taxon>
        <taxon>Nocardiaceae</taxon>
        <taxon>Nocardia</taxon>
    </lineage>
</organism>
<dbReference type="PANTHER" id="PTHR43798">
    <property type="entry name" value="MONOACYLGLYCEROL LIPASE"/>
    <property type="match status" value="1"/>
</dbReference>
<accession>A0ABW6SBP8</accession>
<evidence type="ECO:0000313" key="3">
    <source>
        <dbReference type="Proteomes" id="UP001601992"/>
    </source>
</evidence>
<proteinExistence type="predicted"/>
<dbReference type="EMBL" id="JBIAQY010000021">
    <property type="protein sequence ID" value="MFF3573731.1"/>
    <property type="molecule type" value="Genomic_DNA"/>
</dbReference>
<dbReference type="RefSeq" id="WP_218008916.1">
    <property type="nucleotide sequence ID" value="NZ_JBIAQY010000021.1"/>
</dbReference>
<dbReference type="GO" id="GO:0016787">
    <property type="term" value="F:hydrolase activity"/>
    <property type="evidence" value="ECO:0007669"/>
    <property type="project" value="UniProtKB-KW"/>
</dbReference>
<dbReference type="InterPro" id="IPR000073">
    <property type="entry name" value="AB_hydrolase_1"/>
</dbReference>
<protein>
    <submittedName>
        <fullName evidence="2">Alpha/beta fold hydrolase</fullName>
    </submittedName>
</protein>
<dbReference type="Pfam" id="PF12697">
    <property type="entry name" value="Abhydrolase_6"/>
    <property type="match status" value="1"/>
</dbReference>
<sequence>MNEEMMTMGMGRFVSPKARAEFDAVYRVGMASLPQPAATHDVPTQFGTVRVYRFGSTDTVPIVLLPGRAGTTVMWQPNIAGLATHHPVYTIEPLGEAGCSEQAAPLRDGADQAAWLSETLAGLSLDRVHLVGHSFGGWLAANLAVRDARRLASLSLLDPVHTLGRFPAQLLVRSALATLPLVSRWGRPAFLAWINGGRAVSPDDPVAAVVDAGMRTYRIAAPVPEYLTDDHLRSIDIPALVVVAGRSVIHHPQPAYDRARTLIPHCRAELWPAATHSLPAESPHEVDGRLLSFLTEARA</sequence>
<dbReference type="InterPro" id="IPR050266">
    <property type="entry name" value="AB_hydrolase_sf"/>
</dbReference>
<evidence type="ECO:0000313" key="2">
    <source>
        <dbReference type="EMBL" id="MFF3573731.1"/>
    </source>
</evidence>